<organism evidence="2 3">
    <name type="scientific">Citricoccus parietis</name>
    <dbReference type="NCBI Taxonomy" id="592307"/>
    <lineage>
        <taxon>Bacteria</taxon>
        <taxon>Bacillati</taxon>
        <taxon>Actinomycetota</taxon>
        <taxon>Actinomycetes</taxon>
        <taxon>Micrococcales</taxon>
        <taxon>Micrococcaceae</taxon>
        <taxon>Citricoccus</taxon>
    </lineage>
</organism>
<gene>
    <name evidence="2" type="ORF">ACFFX0_16510</name>
</gene>
<reference evidence="2 3" key="1">
    <citation type="submission" date="2024-09" db="EMBL/GenBank/DDBJ databases">
        <authorList>
            <person name="Sun Q."/>
            <person name="Mori K."/>
        </authorList>
    </citation>
    <scope>NUCLEOTIDE SEQUENCE [LARGE SCALE GENOMIC DNA]</scope>
    <source>
        <strain evidence="2 3">CCM 7609</strain>
    </source>
</reference>
<evidence type="ECO:0000313" key="2">
    <source>
        <dbReference type="EMBL" id="MFB9072712.1"/>
    </source>
</evidence>
<feature type="compositionally biased region" description="Polar residues" evidence="1">
    <location>
        <begin position="9"/>
        <end position="20"/>
    </location>
</feature>
<accession>A0ABV5G197</accession>
<feature type="compositionally biased region" description="Basic and acidic residues" evidence="1">
    <location>
        <begin position="21"/>
        <end position="36"/>
    </location>
</feature>
<dbReference type="Proteomes" id="UP001589575">
    <property type="component" value="Unassembled WGS sequence"/>
</dbReference>
<feature type="region of interest" description="Disordered" evidence="1">
    <location>
        <begin position="1"/>
        <end position="53"/>
    </location>
</feature>
<proteinExistence type="predicted"/>
<evidence type="ECO:0000313" key="3">
    <source>
        <dbReference type="Proteomes" id="UP001589575"/>
    </source>
</evidence>
<name>A0ABV5G197_9MICC</name>
<keyword evidence="3" id="KW-1185">Reference proteome</keyword>
<protein>
    <submittedName>
        <fullName evidence="2">Uncharacterized protein</fullName>
    </submittedName>
</protein>
<comment type="caution">
    <text evidence="2">The sequence shown here is derived from an EMBL/GenBank/DDBJ whole genome shotgun (WGS) entry which is preliminary data.</text>
</comment>
<evidence type="ECO:0000256" key="1">
    <source>
        <dbReference type="SAM" id="MobiDB-lite"/>
    </source>
</evidence>
<dbReference type="EMBL" id="JBHMFI010000001">
    <property type="protein sequence ID" value="MFB9072712.1"/>
    <property type="molecule type" value="Genomic_DNA"/>
</dbReference>
<sequence>MGGGHGLWCSSSTRPSTSTGFRDRVQLGERRSEDTPKVSNRVYPPPEVFTDMV</sequence>